<dbReference type="EMBL" id="CP003985">
    <property type="protein sequence ID" value="AGF77389.1"/>
    <property type="molecule type" value="Genomic_DNA"/>
</dbReference>
<dbReference type="Proteomes" id="UP000011721">
    <property type="component" value="Chromosome"/>
</dbReference>
<keyword evidence="2" id="KW-1185">Reference proteome</keyword>
<dbReference type="OrthoDB" id="3078382at2"/>
<evidence type="ECO:0000313" key="2">
    <source>
        <dbReference type="Proteomes" id="UP000011721"/>
    </source>
</evidence>
<accession>M1NC80</accession>
<reference evidence="2" key="1">
    <citation type="journal article" date="2013" name="Stand. Genomic Sci.">
        <title>Complete genome sequence of Desulfocapsa sulfexigens, a marine deltaproteobacterium specialized in disproportionating inorganic sulfur compounds.</title>
        <authorList>
            <person name="Finster K.W."/>
            <person name="Kjeldsen K.U."/>
            <person name="Kube M."/>
            <person name="Reinhardt R."/>
            <person name="Mussmann M."/>
            <person name="Amann R."/>
            <person name="Schreiber L."/>
        </authorList>
    </citation>
    <scope>NUCLEOTIDE SEQUENCE [LARGE SCALE GENOMIC DNA]</scope>
    <source>
        <strain evidence="2">DSM 10523 / SB164P1</strain>
    </source>
</reference>
<dbReference type="Gene3D" id="3.40.50.1110">
    <property type="entry name" value="SGNH hydrolase"/>
    <property type="match status" value="1"/>
</dbReference>
<dbReference type="STRING" id="1167006.UWK_00815"/>
<dbReference type="HOGENOM" id="CLU_1248984_0_0_7"/>
<dbReference type="RefSeq" id="WP_015403085.1">
    <property type="nucleotide sequence ID" value="NC_020304.1"/>
</dbReference>
<sequence>MDRRIFAVGDSHSRRCFENHHIIADSRVLTGYNKLDGKTAYNLERHQKKLLEILKPLREKELIFCFGEVDVRLHIKYKHLQLGTPIEQLIARTAERYTSHVKKLRNDGYRIHVFNVVPTGDFLGPAAEKWQQGLSYPFNTTCEERSNYTEQLNNAYARCCDELQIPFIDIYQYLVDNTGKRRQDLVFDFAHINNSCADLVLEHHVFPSQHLSQSDECPSLK</sequence>
<evidence type="ECO:0008006" key="3">
    <source>
        <dbReference type="Google" id="ProtNLM"/>
    </source>
</evidence>
<dbReference type="KEGG" id="dsf:UWK_00815"/>
<protein>
    <recommendedName>
        <fullName evidence="3">SGNH hydrolase-type esterase domain-containing protein</fullName>
    </recommendedName>
</protein>
<dbReference type="eggNOG" id="COG2755">
    <property type="taxonomic scope" value="Bacteria"/>
</dbReference>
<organism evidence="1 2">
    <name type="scientific">Desulfocapsa sulfexigens (strain DSM 10523 / SB164P1)</name>
    <dbReference type="NCBI Taxonomy" id="1167006"/>
    <lineage>
        <taxon>Bacteria</taxon>
        <taxon>Pseudomonadati</taxon>
        <taxon>Thermodesulfobacteriota</taxon>
        <taxon>Desulfobulbia</taxon>
        <taxon>Desulfobulbales</taxon>
        <taxon>Desulfocapsaceae</taxon>
        <taxon>Desulfocapsa</taxon>
    </lineage>
</organism>
<proteinExistence type="predicted"/>
<evidence type="ECO:0000313" key="1">
    <source>
        <dbReference type="EMBL" id="AGF77389.1"/>
    </source>
</evidence>
<gene>
    <name evidence="1" type="ordered locus">UWK_00815</name>
</gene>
<dbReference type="GO" id="GO:0016788">
    <property type="term" value="F:hydrolase activity, acting on ester bonds"/>
    <property type="evidence" value="ECO:0007669"/>
    <property type="project" value="UniProtKB-ARBA"/>
</dbReference>
<dbReference type="InterPro" id="IPR036514">
    <property type="entry name" value="SGNH_hydro_sf"/>
</dbReference>
<dbReference type="AlphaFoldDB" id="M1NC80"/>
<dbReference type="SUPFAM" id="SSF52266">
    <property type="entry name" value="SGNH hydrolase"/>
    <property type="match status" value="1"/>
</dbReference>
<name>M1NC80_DESSD</name>